<feature type="region of interest" description="Disordered" evidence="1">
    <location>
        <begin position="1"/>
        <end position="20"/>
    </location>
</feature>
<accession>A0A2I1JWU4</accession>
<evidence type="ECO:0000313" key="3">
    <source>
        <dbReference type="Proteomes" id="UP000234384"/>
    </source>
</evidence>
<comment type="caution">
    <text evidence="2">The sequence shown here is derived from an EMBL/GenBank/DDBJ whole genome shotgun (WGS) entry which is preliminary data.</text>
</comment>
<proteinExistence type="predicted"/>
<dbReference type="EMBL" id="PKHE01000020">
    <property type="protein sequence ID" value="PKY87827.1"/>
    <property type="molecule type" value="Genomic_DNA"/>
</dbReference>
<protein>
    <submittedName>
        <fullName evidence="2">Uncharacterized protein</fullName>
    </submittedName>
</protein>
<feature type="compositionally biased region" description="Basic residues" evidence="1">
    <location>
        <begin position="1"/>
        <end position="13"/>
    </location>
</feature>
<dbReference type="RefSeq" id="WP_101954621.1">
    <property type="nucleotide sequence ID" value="NZ_PKHE01000020.1"/>
</dbReference>
<name>A0A2I1JWU4_9LACT</name>
<evidence type="ECO:0000256" key="1">
    <source>
        <dbReference type="SAM" id="MobiDB-lite"/>
    </source>
</evidence>
<sequence length="118" mass="13798">MAKSSKRHLRRPSKSTGHDTTDYERIDIYLIPKEQAGLYRVLREAVIQEVTEWMEQESQLTQVETGHDEIEGAYIQALYNGEVRRYYFSPTNISQAQKARDKHQLPLYLEREILGANT</sequence>
<gene>
    <name evidence="2" type="ORF">CYJ57_06630</name>
</gene>
<dbReference type="Proteomes" id="UP000234384">
    <property type="component" value="Unassembled WGS sequence"/>
</dbReference>
<reference evidence="2 3" key="1">
    <citation type="submission" date="2017-12" db="EMBL/GenBank/DDBJ databases">
        <title>Phylogenetic diversity of female urinary microbiome.</title>
        <authorList>
            <person name="Thomas-White K."/>
            <person name="Wolfe A.J."/>
        </authorList>
    </citation>
    <scope>NUCLEOTIDE SEQUENCE [LARGE SCALE GENOMIC DNA]</scope>
    <source>
        <strain evidence="2 3">UMB0898</strain>
    </source>
</reference>
<organism evidence="2 3">
    <name type="scientific">Falseniella ignava</name>
    <dbReference type="NCBI Taxonomy" id="137730"/>
    <lineage>
        <taxon>Bacteria</taxon>
        <taxon>Bacillati</taxon>
        <taxon>Bacillota</taxon>
        <taxon>Bacilli</taxon>
        <taxon>Lactobacillales</taxon>
        <taxon>Aerococcaceae</taxon>
        <taxon>Falseniella</taxon>
    </lineage>
</organism>
<evidence type="ECO:0000313" key="2">
    <source>
        <dbReference type="EMBL" id="PKY87827.1"/>
    </source>
</evidence>
<dbReference type="OrthoDB" id="2139628at2"/>
<dbReference type="AlphaFoldDB" id="A0A2I1JWU4"/>